<dbReference type="GO" id="GO:0003697">
    <property type="term" value="F:single-stranded DNA binding"/>
    <property type="evidence" value="ECO:0007669"/>
    <property type="project" value="InterPro"/>
</dbReference>
<name>A0A7R9BJV9_9CRUS</name>
<dbReference type="PANTHER" id="PTHR10302">
    <property type="entry name" value="SINGLE-STRANDED DNA-BINDING PROTEIN"/>
    <property type="match status" value="1"/>
</dbReference>
<evidence type="ECO:0000256" key="2">
    <source>
        <dbReference type="PROSITE-ProRule" id="PRU00252"/>
    </source>
</evidence>
<keyword evidence="1 2" id="KW-0238">DNA-binding</keyword>
<reference evidence="3" key="1">
    <citation type="submission" date="2020-11" db="EMBL/GenBank/DDBJ databases">
        <authorList>
            <person name="Tran Van P."/>
        </authorList>
    </citation>
    <scope>NUCLEOTIDE SEQUENCE</scope>
</reference>
<dbReference type="EMBL" id="CAJPEX010000684">
    <property type="protein sequence ID" value="CAG0916854.1"/>
    <property type="molecule type" value="Genomic_DNA"/>
</dbReference>
<sequence length="179" mass="20365">MEVMLDRIRPLNEIPFILAIEIEPQVLIDNRTLRMFKSVFSGGFRLLGVRHMSTPSRLEKCLNSVTLMGRTGAAPQMRGSDAHPVVNFSLATHNFQKLESGDTQQKTEWHRVAVFRPHLRDLVHRYLGKGQRVLVQGRLMYGEITDAQGVQRQTTTIVADEVIFLTKTEGDKAEDYMEA</sequence>
<dbReference type="CDD" id="cd04496">
    <property type="entry name" value="SSB_OBF"/>
    <property type="match status" value="1"/>
</dbReference>
<gene>
    <name evidence="3" type="ORF">NMOB1V02_LOCUS4453</name>
</gene>
<dbReference type="GO" id="GO:0042645">
    <property type="term" value="C:mitochondrial nucleoid"/>
    <property type="evidence" value="ECO:0007669"/>
    <property type="project" value="TreeGrafter"/>
</dbReference>
<evidence type="ECO:0000256" key="1">
    <source>
        <dbReference type="ARBA" id="ARBA00023125"/>
    </source>
</evidence>
<dbReference type="PROSITE" id="PS50935">
    <property type="entry name" value="SSB"/>
    <property type="match status" value="1"/>
</dbReference>
<evidence type="ECO:0000313" key="4">
    <source>
        <dbReference type="Proteomes" id="UP000678499"/>
    </source>
</evidence>
<dbReference type="OrthoDB" id="1078367at2759"/>
<organism evidence="3">
    <name type="scientific">Notodromas monacha</name>
    <dbReference type="NCBI Taxonomy" id="399045"/>
    <lineage>
        <taxon>Eukaryota</taxon>
        <taxon>Metazoa</taxon>
        <taxon>Ecdysozoa</taxon>
        <taxon>Arthropoda</taxon>
        <taxon>Crustacea</taxon>
        <taxon>Oligostraca</taxon>
        <taxon>Ostracoda</taxon>
        <taxon>Podocopa</taxon>
        <taxon>Podocopida</taxon>
        <taxon>Cypridocopina</taxon>
        <taxon>Cypridoidea</taxon>
        <taxon>Cyprididae</taxon>
        <taxon>Notodromas</taxon>
    </lineage>
</organism>
<dbReference type="NCBIfam" id="TIGR00621">
    <property type="entry name" value="ssb"/>
    <property type="match status" value="1"/>
</dbReference>
<dbReference type="InterPro" id="IPR012340">
    <property type="entry name" value="NA-bd_OB-fold"/>
</dbReference>
<dbReference type="SUPFAM" id="SSF50249">
    <property type="entry name" value="Nucleic acid-binding proteins"/>
    <property type="match status" value="1"/>
</dbReference>
<dbReference type="EMBL" id="OA882721">
    <property type="protein sequence ID" value="CAD7276702.1"/>
    <property type="molecule type" value="Genomic_DNA"/>
</dbReference>
<protein>
    <recommendedName>
        <fullName evidence="5">Single-stranded DNA-binding protein, mitochondrial</fullName>
    </recommendedName>
</protein>
<evidence type="ECO:0008006" key="5">
    <source>
        <dbReference type="Google" id="ProtNLM"/>
    </source>
</evidence>
<proteinExistence type="inferred from homology"/>
<dbReference type="InterPro" id="IPR011344">
    <property type="entry name" value="ssDNA-bd"/>
</dbReference>
<dbReference type="AlphaFoldDB" id="A0A7R9BJV9"/>
<dbReference type="Gene3D" id="2.40.50.140">
    <property type="entry name" value="Nucleic acid-binding proteins"/>
    <property type="match status" value="1"/>
</dbReference>
<dbReference type="PANTHER" id="PTHR10302:SF0">
    <property type="entry name" value="SINGLE-STRANDED DNA-BINDING PROTEIN, MITOCHONDRIAL"/>
    <property type="match status" value="1"/>
</dbReference>
<dbReference type="InterPro" id="IPR000424">
    <property type="entry name" value="Primosome_PriB/ssb"/>
</dbReference>
<dbReference type="Proteomes" id="UP000678499">
    <property type="component" value="Unassembled WGS sequence"/>
</dbReference>
<accession>A0A7R9BJV9</accession>
<dbReference type="HAMAP" id="MF_00984">
    <property type="entry name" value="SSB"/>
    <property type="match status" value="1"/>
</dbReference>
<dbReference type="FunFam" id="2.40.50.140:FF:000269">
    <property type="entry name" value="Single-stranded DNA-binding protein"/>
    <property type="match status" value="1"/>
</dbReference>
<dbReference type="GO" id="GO:0006264">
    <property type="term" value="P:mitochondrial DNA replication"/>
    <property type="evidence" value="ECO:0007669"/>
    <property type="project" value="TreeGrafter"/>
</dbReference>
<dbReference type="Pfam" id="PF00436">
    <property type="entry name" value="SSB"/>
    <property type="match status" value="1"/>
</dbReference>
<evidence type="ECO:0000313" key="3">
    <source>
        <dbReference type="EMBL" id="CAD7276702.1"/>
    </source>
</evidence>
<keyword evidence="4" id="KW-1185">Reference proteome</keyword>